<evidence type="ECO:0000256" key="5">
    <source>
        <dbReference type="ARBA" id="ARBA00022840"/>
    </source>
</evidence>
<dbReference type="InterPro" id="IPR017583">
    <property type="entry name" value="Tagatose/fructose_Pkinase"/>
</dbReference>
<evidence type="ECO:0000256" key="4">
    <source>
        <dbReference type="ARBA" id="ARBA00022777"/>
    </source>
</evidence>
<dbReference type="RefSeq" id="WP_064510582.1">
    <property type="nucleotide sequence ID" value="NZ_JAYFSN010000009.1"/>
</dbReference>
<keyword evidence="4 8" id="KW-0418">Kinase</keyword>
<dbReference type="OrthoDB" id="9801219at2"/>
<dbReference type="NCBIfam" id="TIGR03168">
    <property type="entry name" value="1-PFK"/>
    <property type="match status" value="1"/>
</dbReference>
<evidence type="ECO:0000313" key="10">
    <source>
        <dbReference type="EMBL" id="MEA5126497.1"/>
    </source>
</evidence>
<dbReference type="AlphaFoldDB" id="A0A1A9M6F7"/>
<dbReference type="GO" id="GO:0044281">
    <property type="term" value="P:small molecule metabolic process"/>
    <property type="evidence" value="ECO:0007669"/>
    <property type="project" value="UniProtKB-ARBA"/>
</dbReference>
<evidence type="ECO:0000256" key="2">
    <source>
        <dbReference type="ARBA" id="ARBA00022679"/>
    </source>
</evidence>
<dbReference type="NCBIfam" id="TIGR03828">
    <property type="entry name" value="pfkB"/>
    <property type="match status" value="1"/>
</dbReference>
<sequence>MSLQAITVTLNPAIDQTIRLDSLQPGAVHRASSVRNDAGGKGINVAACLADWGTDVAALGVLGGGNAGVFEALFRERGIVDHCQRVAGETRTNLKLVEARSNDTTDINLPGLQLTSAHLQGVADQLAPLLRPGLPVVLSGSLPAGLPDDSWAQLQAQAGAAGARVLLDTSGAPLVAALNCARDALPYAVKPNRHELEAWTGRPLTDRAALSAAAHELLARGIQLVVISMGTDGALFVQRDQRLIARPPRLAHGSSVGAGDAMVAGLAAALLDAATDLEQCARLATAFSMCRLESGDARRITADGVRRAARQVVIEMLS</sequence>
<dbReference type="GO" id="GO:0008662">
    <property type="term" value="F:1-phosphofructokinase activity"/>
    <property type="evidence" value="ECO:0007669"/>
    <property type="project" value="UniProtKB-UniRule"/>
</dbReference>
<evidence type="ECO:0000259" key="9">
    <source>
        <dbReference type="Pfam" id="PF00294"/>
    </source>
</evidence>
<dbReference type="PROSITE" id="PS00584">
    <property type="entry name" value="PFKB_KINASES_2"/>
    <property type="match status" value="1"/>
</dbReference>
<dbReference type="Gene3D" id="3.40.1190.20">
    <property type="match status" value="1"/>
</dbReference>
<dbReference type="EMBL" id="JAYFSO010000048">
    <property type="protein sequence ID" value="MEA5126497.1"/>
    <property type="molecule type" value="Genomic_DNA"/>
</dbReference>
<dbReference type="InterPro" id="IPR011611">
    <property type="entry name" value="PfkB_dom"/>
</dbReference>
<feature type="domain" description="Carbohydrate kinase PfkB" evidence="9">
    <location>
        <begin position="9"/>
        <end position="298"/>
    </location>
</feature>
<dbReference type="PIRSF" id="PIRSF000535">
    <property type="entry name" value="1PFK/6PFK/LacC"/>
    <property type="match status" value="1"/>
</dbReference>
<comment type="catalytic activity">
    <reaction evidence="6 8">
        <text>beta-D-fructose 1-phosphate + ATP = beta-D-fructose 1,6-bisphosphate + ADP + H(+)</text>
        <dbReference type="Rhea" id="RHEA:14213"/>
        <dbReference type="ChEBI" id="CHEBI:15378"/>
        <dbReference type="ChEBI" id="CHEBI:30616"/>
        <dbReference type="ChEBI" id="CHEBI:32966"/>
        <dbReference type="ChEBI" id="CHEBI:138881"/>
        <dbReference type="ChEBI" id="CHEBI:456216"/>
        <dbReference type="EC" id="2.7.1.56"/>
    </reaction>
</comment>
<comment type="caution">
    <text evidence="11">The sequence shown here is derived from an EMBL/GenBank/DDBJ whole genome shotgun (WGS) entry which is preliminary data.</text>
</comment>
<dbReference type="CDD" id="cd01164">
    <property type="entry name" value="FruK_PfkB_like"/>
    <property type="match status" value="1"/>
</dbReference>
<evidence type="ECO:0000256" key="3">
    <source>
        <dbReference type="ARBA" id="ARBA00022741"/>
    </source>
</evidence>
<evidence type="ECO:0000313" key="12">
    <source>
        <dbReference type="Proteomes" id="UP000077659"/>
    </source>
</evidence>
<comment type="similarity">
    <text evidence="1 7 8">Belongs to the carbohydrate kinase PfkB family.</text>
</comment>
<evidence type="ECO:0000256" key="6">
    <source>
        <dbReference type="ARBA" id="ARBA00047745"/>
    </source>
</evidence>
<evidence type="ECO:0000256" key="8">
    <source>
        <dbReference type="RuleBase" id="RU369061"/>
    </source>
</evidence>
<dbReference type="PROSITE" id="PS00583">
    <property type="entry name" value="PFKB_KINASES_1"/>
    <property type="match status" value="1"/>
</dbReference>
<dbReference type="Proteomes" id="UP000077659">
    <property type="component" value="Unassembled WGS sequence"/>
</dbReference>
<keyword evidence="2 7" id="KW-0808">Transferase</keyword>
<dbReference type="GO" id="GO:0005524">
    <property type="term" value="F:ATP binding"/>
    <property type="evidence" value="ECO:0007669"/>
    <property type="project" value="UniProtKB-UniRule"/>
</dbReference>
<reference evidence="11 12" key="1">
    <citation type="submission" date="2016-05" db="EMBL/GenBank/DDBJ databases">
        <title>Pathogenic, phenotypic and molecular characterisation of Xanthomonas nasturtii sp. nov. and Xanthomonas floridensis sp. nov., new species of Xanthomonas associated with watercress production in Florida.</title>
        <authorList>
            <person name="Vicente J.G."/>
            <person name="Rothwell S."/>
            <person name="Holub E.B."/>
            <person name="Studholme D.J."/>
        </authorList>
    </citation>
    <scope>NUCLEOTIDE SEQUENCE [LARGE SCALE GENOMIC DNA]</scope>
    <source>
        <strain evidence="11 12">WHRI 8848</strain>
    </source>
</reference>
<keyword evidence="5 8" id="KW-0067">ATP-binding</keyword>
<reference evidence="10 13" key="2">
    <citation type="submission" date="2023-12" db="EMBL/GenBank/DDBJ databases">
        <title>Genome sequencing of Xanthomonas floridensis.</title>
        <authorList>
            <person name="Greer S."/>
            <person name="Harrison J."/>
            <person name="Grant M."/>
            <person name="Vicente J."/>
            <person name="Studholme D."/>
        </authorList>
    </citation>
    <scope>NUCLEOTIDE SEQUENCE [LARGE SCALE GENOMIC DNA]</scope>
    <source>
        <strain evidence="10 13">WHRI 8848</strain>
    </source>
</reference>
<dbReference type="PANTHER" id="PTHR46566:SF5">
    <property type="entry name" value="1-PHOSPHOFRUCTOKINASE"/>
    <property type="match status" value="1"/>
</dbReference>
<gene>
    <name evidence="10" type="primary">pfkB</name>
    <name evidence="11" type="ORF">A7D17_06565</name>
    <name evidence="10" type="ORF">VB146_22145</name>
</gene>
<evidence type="ECO:0000256" key="7">
    <source>
        <dbReference type="PIRNR" id="PIRNR000535"/>
    </source>
</evidence>
<evidence type="ECO:0000256" key="1">
    <source>
        <dbReference type="ARBA" id="ARBA00010688"/>
    </source>
</evidence>
<name>A0A1A9M6F7_9XANT</name>
<organism evidence="11 12">
    <name type="scientific">Xanthomonas floridensis</name>
    <dbReference type="NCBI Taxonomy" id="1843580"/>
    <lineage>
        <taxon>Bacteria</taxon>
        <taxon>Pseudomonadati</taxon>
        <taxon>Pseudomonadota</taxon>
        <taxon>Gammaproteobacteria</taxon>
        <taxon>Lysobacterales</taxon>
        <taxon>Lysobacteraceae</taxon>
        <taxon>Xanthomonas</taxon>
    </lineage>
</organism>
<evidence type="ECO:0000313" key="13">
    <source>
        <dbReference type="Proteomes" id="UP001303614"/>
    </source>
</evidence>
<dbReference type="GO" id="GO:0016052">
    <property type="term" value="P:carbohydrate catabolic process"/>
    <property type="evidence" value="ECO:0007669"/>
    <property type="project" value="UniProtKB-ARBA"/>
</dbReference>
<dbReference type="InterPro" id="IPR022463">
    <property type="entry name" value="1-PFruKinase"/>
</dbReference>
<accession>A0A1A9M6F7</accession>
<comment type="function">
    <text evidence="8">Catalyzes the ATP-dependent phosphorylation of fructose-l-phosphate to fructose-l,6-bisphosphate.</text>
</comment>
<dbReference type="InterPro" id="IPR029056">
    <property type="entry name" value="Ribokinase-like"/>
</dbReference>
<dbReference type="InterPro" id="IPR002173">
    <property type="entry name" value="Carboh/pur_kinase_PfkB_CS"/>
</dbReference>
<dbReference type="Pfam" id="PF00294">
    <property type="entry name" value="PfkB"/>
    <property type="match status" value="1"/>
</dbReference>
<keyword evidence="3 8" id="KW-0547">Nucleotide-binding</keyword>
<dbReference type="EMBL" id="LXNG01000055">
    <property type="protein sequence ID" value="OAG65712.1"/>
    <property type="molecule type" value="Genomic_DNA"/>
</dbReference>
<dbReference type="PANTHER" id="PTHR46566">
    <property type="entry name" value="1-PHOSPHOFRUCTOKINASE-RELATED"/>
    <property type="match status" value="1"/>
</dbReference>
<dbReference type="FunFam" id="3.40.1190.20:FF:000001">
    <property type="entry name" value="Phosphofructokinase"/>
    <property type="match status" value="1"/>
</dbReference>
<dbReference type="Proteomes" id="UP001303614">
    <property type="component" value="Unassembled WGS sequence"/>
</dbReference>
<dbReference type="GO" id="GO:0005829">
    <property type="term" value="C:cytosol"/>
    <property type="evidence" value="ECO:0007669"/>
    <property type="project" value="TreeGrafter"/>
</dbReference>
<dbReference type="STRING" id="1843580.A7D17_06565"/>
<evidence type="ECO:0000313" key="11">
    <source>
        <dbReference type="EMBL" id="OAG65712.1"/>
    </source>
</evidence>
<keyword evidence="13" id="KW-1185">Reference proteome</keyword>
<proteinExistence type="inferred from homology"/>
<protein>
    <recommendedName>
        <fullName evidence="7">Phosphofructokinase</fullName>
    </recommendedName>
</protein>
<dbReference type="SUPFAM" id="SSF53613">
    <property type="entry name" value="Ribokinase-like"/>
    <property type="match status" value="1"/>
</dbReference>